<comment type="caution">
    <text evidence="9">The sequence shown here is derived from an EMBL/GenBank/DDBJ whole genome shotgun (WGS) entry which is preliminary data.</text>
</comment>
<evidence type="ECO:0000256" key="8">
    <source>
        <dbReference type="PIRSR" id="PIRSR602481-2"/>
    </source>
</evidence>
<protein>
    <submittedName>
        <fullName evidence="9">Transcriptional repressor</fullName>
    </submittedName>
</protein>
<dbReference type="PANTHER" id="PTHR33202">
    <property type="entry name" value="ZINC UPTAKE REGULATION PROTEIN"/>
    <property type="match status" value="1"/>
</dbReference>
<evidence type="ECO:0000313" key="9">
    <source>
        <dbReference type="EMBL" id="MBL0766275.1"/>
    </source>
</evidence>
<comment type="cofactor">
    <cofactor evidence="8">
        <name>Mn(2+)</name>
        <dbReference type="ChEBI" id="CHEBI:29035"/>
    </cofactor>
    <cofactor evidence="8">
        <name>Fe(2+)</name>
        <dbReference type="ChEBI" id="CHEBI:29033"/>
    </cofactor>
    <text evidence="8">Binds 1 Mn(2+) or Fe(2+) ion per subunit.</text>
</comment>
<keyword evidence="10" id="KW-1185">Reference proteome</keyword>
<reference evidence="9" key="1">
    <citation type="submission" date="2021-01" db="EMBL/GenBank/DDBJ databases">
        <title>Marivirga sp. nov., isolated from intertidal surface sediments.</title>
        <authorList>
            <person name="Zhang M."/>
        </authorList>
    </citation>
    <scope>NUCLEOTIDE SEQUENCE</scope>
    <source>
        <strain evidence="9">SM1354</strain>
    </source>
</reference>
<feature type="binding site" evidence="8">
    <location>
        <position position="91"/>
    </location>
    <ligand>
        <name>Fe cation</name>
        <dbReference type="ChEBI" id="CHEBI:24875"/>
    </ligand>
</feature>
<dbReference type="InterPro" id="IPR036390">
    <property type="entry name" value="WH_DNA-bd_sf"/>
</dbReference>
<dbReference type="EMBL" id="JAERQG010000003">
    <property type="protein sequence ID" value="MBL0766275.1"/>
    <property type="molecule type" value="Genomic_DNA"/>
</dbReference>
<keyword evidence="8" id="KW-0408">Iron</keyword>
<dbReference type="GO" id="GO:0000976">
    <property type="term" value="F:transcription cis-regulatory region binding"/>
    <property type="evidence" value="ECO:0007669"/>
    <property type="project" value="TreeGrafter"/>
</dbReference>
<organism evidence="9 10">
    <name type="scientific">Marivirga atlantica</name>
    <dbReference type="NCBI Taxonomy" id="1548457"/>
    <lineage>
        <taxon>Bacteria</taxon>
        <taxon>Pseudomonadati</taxon>
        <taxon>Bacteroidota</taxon>
        <taxon>Cytophagia</taxon>
        <taxon>Cytophagales</taxon>
        <taxon>Marivirgaceae</taxon>
        <taxon>Marivirga</taxon>
    </lineage>
</organism>
<evidence type="ECO:0000256" key="7">
    <source>
        <dbReference type="PIRSR" id="PIRSR602481-1"/>
    </source>
</evidence>
<keyword evidence="7" id="KW-0479">Metal-binding</keyword>
<evidence type="ECO:0000256" key="1">
    <source>
        <dbReference type="ARBA" id="ARBA00007957"/>
    </source>
</evidence>
<keyword evidence="4" id="KW-0805">Transcription regulation</keyword>
<evidence type="ECO:0000256" key="4">
    <source>
        <dbReference type="ARBA" id="ARBA00023015"/>
    </source>
</evidence>
<sequence>MNTDKLVGDLLHAHGLRKTQIRVEIIQQFMESDFGLRASEIINSLKANHDRVTVYRALNSFEENGIIHKASEDANGVKYALCGNECSSDHHEDTHAHFVCDECQNTFCLDDVKIPQPKVSDELTVNQVTFTINGICKECKA</sequence>
<dbReference type="Proteomes" id="UP000642920">
    <property type="component" value="Unassembled WGS sequence"/>
</dbReference>
<feature type="binding site" evidence="7">
    <location>
        <position position="103"/>
    </location>
    <ligand>
        <name>Zn(2+)</name>
        <dbReference type="ChEBI" id="CHEBI:29105"/>
    </ligand>
</feature>
<evidence type="ECO:0000256" key="6">
    <source>
        <dbReference type="ARBA" id="ARBA00023163"/>
    </source>
</evidence>
<dbReference type="AlphaFoldDB" id="A0A937ACG2"/>
<dbReference type="PANTHER" id="PTHR33202:SF22">
    <property type="entry name" value="HYDROGEN PEROXIDE SENSITIVE REPRESSOR"/>
    <property type="match status" value="1"/>
</dbReference>
<comment type="cofactor">
    <cofactor evidence="7">
        <name>Zn(2+)</name>
        <dbReference type="ChEBI" id="CHEBI:29105"/>
    </cofactor>
    <text evidence="7">Binds 1 zinc ion per subunit.</text>
</comment>
<dbReference type="GO" id="GO:0045892">
    <property type="term" value="P:negative regulation of DNA-templated transcription"/>
    <property type="evidence" value="ECO:0007669"/>
    <property type="project" value="TreeGrafter"/>
</dbReference>
<evidence type="ECO:0000256" key="5">
    <source>
        <dbReference type="ARBA" id="ARBA00023125"/>
    </source>
</evidence>
<dbReference type="InterPro" id="IPR043135">
    <property type="entry name" value="Fur_C"/>
</dbReference>
<keyword evidence="2" id="KW-0678">Repressor</keyword>
<evidence type="ECO:0000313" key="10">
    <source>
        <dbReference type="Proteomes" id="UP000642920"/>
    </source>
</evidence>
<dbReference type="Gene3D" id="1.10.10.10">
    <property type="entry name" value="Winged helix-like DNA-binding domain superfamily/Winged helix DNA-binding domain"/>
    <property type="match status" value="1"/>
</dbReference>
<feature type="binding site" evidence="7">
    <location>
        <position position="139"/>
    </location>
    <ligand>
        <name>Zn(2+)</name>
        <dbReference type="ChEBI" id="CHEBI:29105"/>
    </ligand>
</feature>
<feature type="binding site" evidence="7">
    <location>
        <position position="136"/>
    </location>
    <ligand>
        <name>Zn(2+)</name>
        <dbReference type="ChEBI" id="CHEBI:29105"/>
    </ligand>
</feature>
<dbReference type="InterPro" id="IPR002481">
    <property type="entry name" value="FUR"/>
</dbReference>
<evidence type="ECO:0000256" key="2">
    <source>
        <dbReference type="ARBA" id="ARBA00022491"/>
    </source>
</evidence>
<dbReference type="Pfam" id="PF01475">
    <property type="entry name" value="FUR"/>
    <property type="match status" value="1"/>
</dbReference>
<name>A0A937ACG2_9BACT</name>
<dbReference type="GO" id="GO:1900376">
    <property type="term" value="P:regulation of secondary metabolite biosynthetic process"/>
    <property type="evidence" value="ECO:0007669"/>
    <property type="project" value="TreeGrafter"/>
</dbReference>
<dbReference type="GO" id="GO:0008270">
    <property type="term" value="F:zinc ion binding"/>
    <property type="evidence" value="ECO:0007669"/>
    <property type="project" value="TreeGrafter"/>
</dbReference>
<keyword evidence="6" id="KW-0804">Transcription</keyword>
<feature type="binding site" evidence="7">
    <location>
        <position position="100"/>
    </location>
    <ligand>
        <name>Zn(2+)</name>
        <dbReference type="ChEBI" id="CHEBI:29105"/>
    </ligand>
</feature>
<proteinExistence type="inferred from homology"/>
<evidence type="ECO:0000256" key="3">
    <source>
        <dbReference type="ARBA" id="ARBA00022833"/>
    </source>
</evidence>
<gene>
    <name evidence="9" type="ORF">JKP34_13490</name>
</gene>
<dbReference type="Gene3D" id="3.30.1490.190">
    <property type="match status" value="1"/>
</dbReference>
<keyword evidence="5" id="KW-0238">DNA-binding</keyword>
<dbReference type="RefSeq" id="WP_201922459.1">
    <property type="nucleotide sequence ID" value="NZ_JAERQG010000003.1"/>
</dbReference>
<keyword evidence="3 7" id="KW-0862">Zinc</keyword>
<dbReference type="GO" id="GO:0003700">
    <property type="term" value="F:DNA-binding transcription factor activity"/>
    <property type="evidence" value="ECO:0007669"/>
    <property type="project" value="InterPro"/>
</dbReference>
<dbReference type="InterPro" id="IPR036388">
    <property type="entry name" value="WH-like_DNA-bd_sf"/>
</dbReference>
<dbReference type="SUPFAM" id="SSF46785">
    <property type="entry name" value="Winged helix' DNA-binding domain"/>
    <property type="match status" value="1"/>
</dbReference>
<comment type="similarity">
    <text evidence="1">Belongs to the Fur family.</text>
</comment>
<accession>A0A937ACG2</accession>